<keyword evidence="13" id="KW-0963">Cytoplasm</keyword>
<comment type="cofactor">
    <cofactor evidence="13">
        <name>Zn(2+)</name>
        <dbReference type="ChEBI" id="CHEBI:29105"/>
    </cofactor>
    <text evidence="13">Binds 1 zinc ion per subunit.</text>
</comment>
<organism evidence="16 17">
    <name type="scientific">Candidatus Ornithomonoglobus intestinigallinarum</name>
    <dbReference type="NCBI Taxonomy" id="2840894"/>
    <lineage>
        <taxon>Bacteria</taxon>
        <taxon>Bacillati</taxon>
        <taxon>Bacillota</taxon>
        <taxon>Clostridia</taxon>
        <taxon>Candidatus Ornithomonoglobus</taxon>
    </lineage>
</organism>
<dbReference type="FunFam" id="3.30.54.20:FF:000001">
    <property type="entry name" value="Alanine--tRNA ligase"/>
    <property type="match status" value="1"/>
</dbReference>
<dbReference type="GO" id="GO:0002161">
    <property type="term" value="F:aminoacyl-tRNA deacylase activity"/>
    <property type="evidence" value="ECO:0007669"/>
    <property type="project" value="TreeGrafter"/>
</dbReference>
<proteinExistence type="inferred from homology"/>
<evidence type="ECO:0000259" key="15">
    <source>
        <dbReference type="PROSITE" id="PS50860"/>
    </source>
</evidence>
<dbReference type="HAMAP" id="MF_00036_B">
    <property type="entry name" value="Ala_tRNA_synth_B"/>
    <property type="match status" value="1"/>
</dbReference>
<dbReference type="SUPFAM" id="SSF55681">
    <property type="entry name" value="Class II aaRS and biotin synthetases"/>
    <property type="match status" value="1"/>
</dbReference>
<protein>
    <recommendedName>
        <fullName evidence="13">Alanine--tRNA ligase</fullName>
        <ecNumber evidence="13">6.1.1.7</ecNumber>
    </recommendedName>
    <alternativeName>
        <fullName evidence="13">Alanyl-tRNA synthetase</fullName>
        <shortName evidence="13">AlaRS</shortName>
    </alternativeName>
</protein>
<feature type="domain" description="Alanyl-transfer RNA synthetases family profile" evidence="15">
    <location>
        <begin position="4"/>
        <end position="710"/>
    </location>
</feature>
<feature type="binding site" evidence="13">
    <location>
        <position position="667"/>
    </location>
    <ligand>
        <name>Zn(2+)</name>
        <dbReference type="ChEBI" id="CHEBI:29105"/>
    </ligand>
</feature>
<dbReference type="Gene3D" id="3.30.930.10">
    <property type="entry name" value="Bira Bifunctional Protein, Domain 2"/>
    <property type="match status" value="1"/>
</dbReference>
<evidence type="ECO:0000256" key="7">
    <source>
        <dbReference type="ARBA" id="ARBA00022840"/>
    </source>
</evidence>
<evidence type="ECO:0000256" key="1">
    <source>
        <dbReference type="ARBA" id="ARBA00008226"/>
    </source>
</evidence>
<dbReference type="Pfam" id="PF02272">
    <property type="entry name" value="DHHA1"/>
    <property type="match status" value="1"/>
</dbReference>
<keyword evidence="7 13" id="KW-0067">ATP-binding</keyword>
<dbReference type="InterPro" id="IPR003156">
    <property type="entry name" value="DHHA1_dom"/>
</dbReference>
<evidence type="ECO:0000256" key="3">
    <source>
        <dbReference type="ARBA" id="ARBA00022598"/>
    </source>
</evidence>
<keyword evidence="5 13" id="KW-0547">Nucleotide-binding</keyword>
<comment type="subcellular location">
    <subcellularLocation>
        <location evidence="13">Cytoplasm</location>
    </subcellularLocation>
</comment>
<dbReference type="PROSITE" id="PS50860">
    <property type="entry name" value="AA_TRNA_LIGASE_II_ALA"/>
    <property type="match status" value="1"/>
</dbReference>
<sequence>MKNIGVNEIREKFLSFFESKGCLRLGSFSLIPKNDASLLLINSGMAPMKQWFQNPETAPKRRVTTCQKCIRTGDIENVGKTARHGTFFEMLGNFSFGDYFKKEATSWAWEFFTKVMEIPEDKLWVSIYENDDEAADIWVNEVGVRPERIVRLGKDDNFWEHGTGPCGPCSEIYYDRGEEYGCGSPTCGVGCDCDRFMEVWNLVFTQFDKDEDGNYNPLPNPNIDTGMGLERLAVVMQGVDNLFEVDTVQDVMKHICRISGLEYKKDEKKDVSLRVITDHIRSTVMMISDGVTPSNEGRGYVLRRLLRRAARHGKLIGINEAFLYNVADTVIDCSKQAYPELDEKRGYIKKIIKIEEEKFDSTIDNGLIVLNKYIGDAKSAGKKVLGGAEAFKLHDTYGFPLDLTIELAEENGIGVDVDGFNEAMQNQKETARNARAEGSSWDSDETYVFENAEPTVFVGYDTLEADAGVVGIVAEGRGVSDKLNAGEQGFIVTDKTPFYAEMGGQVGDTGVILKDSAQLGSVVNTTKTNEGYYMHEVVAESTVGIGDTVTLKVDESVRTDICRNHSATHLLHKALKTVLGTHVAQAGSLVDGNRLRFDFSHFEAMTKEQLAETEIRVNEAVLRSLPVTTRELPIDEARKLGAEAQFGEKYGDVVRVVSMGDYSVEFCGGTHLKNTAQCGLFKIISESGVAAGVRRIEAVTGRGVLEYIAANDALIARTAAALKTNLIHEIDKKAESTMEELKESQRAADAIKAKLAAAKASDIMAGIKHIGDINVLTAQLDGTTADGLRTIADKFKEKEECGAVVLAANTDGKIVFVAMATKAAVAKGVHAGKIIKEITAIAGGRGGGKPDMAQGGGSDAAKIDDALAKVDELIAEQIK</sequence>
<dbReference type="GO" id="GO:0000049">
    <property type="term" value="F:tRNA binding"/>
    <property type="evidence" value="ECO:0007669"/>
    <property type="project" value="UniProtKB-KW"/>
</dbReference>
<reference evidence="16" key="2">
    <citation type="journal article" date="2021" name="PeerJ">
        <title>Extensive microbial diversity within the chicken gut microbiome revealed by metagenomics and culture.</title>
        <authorList>
            <person name="Gilroy R."/>
            <person name="Ravi A."/>
            <person name="Getino M."/>
            <person name="Pursley I."/>
            <person name="Horton D.L."/>
            <person name="Alikhan N.F."/>
            <person name="Baker D."/>
            <person name="Gharbi K."/>
            <person name="Hall N."/>
            <person name="Watson M."/>
            <person name="Adriaenssens E.M."/>
            <person name="Foster-Nyarko E."/>
            <person name="Jarju S."/>
            <person name="Secka A."/>
            <person name="Antonio M."/>
            <person name="Oren A."/>
            <person name="Chaudhuri R.R."/>
            <person name="La Ragione R."/>
            <person name="Hildebrand F."/>
            <person name="Pallen M.J."/>
        </authorList>
    </citation>
    <scope>NUCLEOTIDE SEQUENCE</scope>
    <source>
        <strain evidence="16">CHK181-108</strain>
    </source>
</reference>
<feature type="binding site" evidence="13">
    <location>
        <position position="569"/>
    </location>
    <ligand>
        <name>Zn(2+)</name>
        <dbReference type="ChEBI" id="CHEBI:29105"/>
    </ligand>
</feature>
<dbReference type="Pfam" id="PF01411">
    <property type="entry name" value="tRNA-synt_2c"/>
    <property type="match status" value="1"/>
</dbReference>
<feature type="coiled-coil region" evidence="14">
    <location>
        <begin position="727"/>
        <end position="761"/>
    </location>
</feature>
<dbReference type="GO" id="GO:0005829">
    <property type="term" value="C:cytosol"/>
    <property type="evidence" value="ECO:0007669"/>
    <property type="project" value="TreeGrafter"/>
</dbReference>
<keyword evidence="9 13" id="KW-0648">Protein biosynthesis</keyword>
<comment type="similarity">
    <text evidence="1 13">Belongs to the class-II aminoacyl-tRNA synthetase family.</text>
</comment>
<evidence type="ECO:0000256" key="8">
    <source>
        <dbReference type="ARBA" id="ARBA00022884"/>
    </source>
</evidence>
<feature type="binding site" evidence="13">
    <location>
        <position position="671"/>
    </location>
    <ligand>
        <name>Zn(2+)</name>
        <dbReference type="ChEBI" id="CHEBI:29105"/>
    </ligand>
</feature>
<dbReference type="GO" id="GO:0005524">
    <property type="term" value="F:ATP binding"/>
    <property type="evidence" value="ECO:0007669"/>
    <property type="project" value="UniProtKB-UniRule"/>
</dbReference>
<keyword evidence="2 13" id="KW-0820">tRNA-binding</keyword>
<gene>
    <name evidence="13 16" type="primary">alaS</name>
    <name evidence="16" type="ORF">IAA60_00840</name>
</gene>
<dbReference type="SUPFAM" id="SSF101353">
    <property type="entry name" value="Putative anticodon-binding domain of alanyl-tRNA synthetase (AlaRS)"/>
    <property type="match status" value="1"/>
</dbReference>
<evidence type="ECO:0000256" key="6">
    <source>
        <dbReference type="ARBA" id="ARBA00022833"/>
    </source>
</evidence>
<dbReference type="InterPro" id="IPR012947">
    <property type="entry name" value="tRNA_SAD"/>
</dbReference>
<dbReference type="InterPro" id="IPR050058">
    <property type="entry name" value="Ala-tRNA_ligase"/>
</dbReference>
<reference evidence="16" key="1">
    <citation type="submission" date="2020-10" db="EMBL/GenBank/DDBJ databases">
        <authorList>
            <person name="Gilroy R."/>
        </authorList>
    </citation>
    <scope>NUCLEOTIDE SEQUENCE</scope>
    <source>
        <strain evidence="16">CHK181-108</strain>
    </source>
</reference>
<comment type="catalytic activity">
    <reaction evidence="12 13">
        <text>tRNA(Ala) + L-alanine + ATP = L-alanyl-tRNA(Ala) + AMP + diphosphate</text>
        <dbReference type="Rhea" id="RHEA:12540"/>
        <dbReference type="Rhea" id="RHEA-COMP:9657"/>
        <dbReference type="Rhea" id="RHEA-COMP:9923"/>
        <dbReference type="ChEBI" id="CHEBI:30616"/>
        <dbReference type="ChEBI" id="CHEBI:33019"/>
        <dbReference type="ChEBI" id="CHEBI:57972"/>
        <dbReference type="ChEBI" id="CHEBI:78442"/>
        <dbReference type="ChEBI" id="CHEBI:78497"/>
        <dbReference type="ChEBI" id="CHEBI:456215"/>
        <dbReference type="EC" id="6.1.1.7"/>
    </reaction>
</comment>
<dbReference type="GO" id="GO:0006419">
    <property type="term" value="P:alanyl-tRNA aminoacylation"/>
    <property type="evidence" value="ECO:0007669"/>
    <property type="project" value="UniProtKB-UniRule"/>
</dbReference>
<dbReference type="FunFam" id="3.10.310.40:FF:000001">
    <property type="entry name" value="Alanine--tRNA ligase"/>
    <property type="match status" value="1"/>
</dbReference>
<comment type="domain">
    <text evidence="13">Consists of three domains; the N-terminal catalytic domain, the editing domain and the C-terminal C-Ala domain. The editing domain removes incorrectly charged amino acids, while the C-Ala domain, along with tRNA(Ala), serves as a bridge to cooperatively bring together the editing and aminoacylation centers thus stimulating deacylation of misacylated tRNAs.</text>
</comment>
<evidence type="ECO:0000256" key="9">
    <source>
        <dbReference type="ARBA" id="ARBA00022917"/>
    </source>
</evidence>
<keyword evidence="8 13" id="KW-0694">RNA-binding</keyword>
<evidence type="ECO:0000256" key="2">
    <source>
        <dbReference type="ARBA" id="ARBA00022555"/>
    </source>
</evidence>
<dbReference type="InterPro" id="IPR018165">
    <property type="entry name" value="Ala-tRNA-synth_IIc_core"/>
</dbReference>
<dbReference type="GO" id="GO:0004813">
    <property type="term" value="F:alanine-tRNA ligase activity"/>
    <property type="evidence" value="ECO:0007669"/>
    <property type="project" value="UniProtKB-UniRule"/>
</dbReference>
<evidence type="ECO:0000256" key="11">
    <source>
        <dbReference type="ARBA" id="ARBA00024779"/>
    </source>
</evidence>
<dbReference type="FunFam" id="3.30.930.10:FF:000004">
    <property type="entry name" value="Alanine--tRNA ligase"/>
    <property type="match status" value="1"/>
</dbReference>
<keyword evidence="10 13" id="KW-0030">Aminoacyl-tRNA synthetase</keyword>
<dbReference type="Pfam" id="PF07973">
    <property type="entry name" value="tRNA_SAD"/>
    <property type="match status" value="1"/>
</dbReference>
<name>A0A9D1H3B0_9FIRM</name>
<dbReference type="CDD" id="cd00673">
    <property type="entry name" value="AlaRS_core"/>
    <property type="match status" value="1"/>
</dbReference>
<keyword evidence="3 13" id="KW-0436">Ligase</keyword>
<dbReference type="EC" id="6.1.1.7" evidence="13"/>
<feature type="binding site" evidence="13">
    <location>
        <position position="565"/>
    </location>
    <ligand>
        <name>Zn(2+)</name>
        <dbReference type="ChEBI" id="CHEBI:29105"/>
    </ligand>
</feature>
<evidence type="ECO:0000256" key="5">
    <source>
        <dbReference type="ARBA" id="ARBA00022741"/>
    </source>
</evidence>
<comment type="function">
    <text evidence="11 13">Catalyzes the attachment of alanine to tRNA(Ala) in a two-step reaction: alanine is first activated by ATP to form Ala-AMP and then transferred to the acceptor end of tRNA(Ala). Also edits incorrectly charged Ser-tRNA(Ala) and Gly-tRNA(Ala) via its editing domain.</text>
</comment>
<comment type="caution">
    <text evidence="16">The sequence shown here is derived from an EMBL/GenBank/DDBJ whole genome shotgun (WGS) entry which is preliminary data.</text>
</comment>
<dbReference type="GO" id="GO:0016740">
    <property type="term" value="F:transferase activity"/>
    <property type="evidence" value="ECO:0007669"/>
    <property type="project" value="UniProtKB-ARBA"/>
</dbReference>
<dbReference type="SUPFAM" id="SSF50447">
    <property type="entry name" value="Translation proteins"/>
    <property type="match status" value="1"/>
</dbReference>
<keyword evidence="6 13" id="KW-0862">Zinc</keyword>
<dbReference type="InterPro" id="IPR009000">
    <property type="entry name" value="Transl_B-barrel_sf"/>
</dbReference>
<keyword evidence="4 13" id="KW-0479">Metal-binding</keyword>
<dbReference type="Gene3D" id="6.10.250.550">
    <property type="match status" value="1"/>
</dbReference>
<dbReference type="GO" id="GO:0140096">
    <property type="term" value="F:catalytic activity, acting on a protein"/>
    <property type="evidence" value="ECO:0007669"/>
    <property type="project" value="UniProtKB-ARBA"/>
</dbReference>
<dbReference type="SMART" id="SM00863">
    <property type="entry name" value="tRNA_SAD"/>
    <property type="match status" value="1"/>
</dbReference>
<dbReference type="GO" id="GO:0008270">
    <property type="term" value="F:zinc ion binding"/>
    <property type="evidence" value="ECO:0007669"/>
    <property type="project" value="UniProtKB-UniRule"/>
</dbReference>
<dbReference type="Proteomes" id="UP000824165">
    <property type="component" value="Unassembled WGS sequence"/>
</dbReference>
<dbReference type="InterPro" id="IPR002318">
    <property type="entry name" value="Ala-tRNA-lgiase_IIc"/>
</dbReference>
<dbReference type="NCBIfam" id="TIGR00344">
    <property type="entry name" value="alaS"/>
    <property type="match status" value="1"/>
</dbReference>
<keyword evidence="14" id="KW-0175">Coiled coil</keyword>
<dbReference type="Gene3D" id="3.10.310.40">
    <property type="match status" value="1"/>
</dbReference>
<dbReference type="InterPro" id="IPR045864">
    <property type="entry name" value="aa-tRNA-synth_II/BPL/LPL"/>
</dbReference>
<dbReference type="SUPFAM" id="SSF55186">
    <property type="entry name" value="ThrRS/AlaRS common domain"/>
    <property type="match status" value="1"/>
</dbReference>
<dbReference type="FunFam" id="3.30.980.10:FF:000004">
    <property type="entry name" value="Alanine--tRNA ligase, cytoplasmic"/>
    <property type="match status" value="1"/>
</dbReference>
<evidence type="ECO:0000313" key="16">
    <source>
        <dbReference type="EMBL" id="HIT84429.1"/>
    </source>
</evidence>
<evidence type="ECO:0000256" key="10">
    <source>
        <dbReference type="ARBA" id="ARBA00023146"/>
    </source>
</evidence>
<dbReference type="InterPro" id="IPR018162">
    <property type="entry name" value="Ala-tRNA-ligase_IIc_anticod-bd"/>
</dbReference>
<dbReference type="PRINTS" id="PR00980">
    <property type="entry name" value="TRNASYNTHALA"/>
</dbReference>
<evidence type="ECO:0000256" key="12">
    <source>
        <dbReference type="ARBA" id="ARBA00048300"/>
    </source>
</evidence>
<dbReference type="PANTHER" id="PTHR11777:SF9">
    <property type="entry name" value="ALANINE--TRNA LIGASE, CYTOPLASMIC"/>
    <property type="match status" value="1"/>
</dbReference>
<evidence type="ECO:0000256" key="4">
    <source>
        <dbReference type="ARBA" id="ARBA00022723"/>
    </source>
</evidence>
<dbReference type="Gene3D" id="3.30.980.10">
    <property type="entry name" value="Threonyl-trna Synthetase, Chain A, domain 2"/>
    <property type="match status" value="1"/>
</dbReference>
<evidence type="ECO:0000313" key="17">
    <source>
        <dbReference type="Proteomes" id="UP000824165"/>
    </source>
</evidence>
<dbReference type="InterPro" id="IPR018163">
    <property type="entry name" value="Thr/Ala-tRNA-synth_IIc_edit"/>
</dbReference>
<dbReference type="InterPro" id="IPR018164">
    <property type="entry name" value="Ala-tRNA-synth_IIc_N"/>
</dbReference>
<dbReference type="PANTHER" id="PTHR11777">
    <property type="entry name" value="ALANYL-TRNA SYNTHETASE"/>
    <property type="match status" value="1"/>
</dbReference>
<dbReference type="AlphaFoldDB" id="A0A9D1H3B0"/>
<dbReference type="EMBL" id="DVLU01000006">
    <property type="protein sequence ID" value="HIT84429.1"/>
    <property type="molecule type" value="Genomic_DNA"/>
</dbReference>
<dbReference type="Gene3D" id="2.40.30.130">
    <property type="match status" value="1"/>
</dbReference>
<evidence type="ECO:0000256" key="13">
    <source>
        <dbReference type="HAMAP-Rule" id="MF_00036"/>
    </source>
</evidence>
<dbReference type="Gene3D" id="3.30.54.20">
    <property type="match status" value="1"/>
</dbReference>
<dbReference type="InterPro" id="IPR023033">
    <property type="entry name" value="Ala_tRNA_ligase_euk/bac"/>
</dbReference>
<accession>A0A9D1H3B0</accession>
<evidence type="ECO:0000256" key="14">
    <source>
        <dbReference type="SAM" id="Coils"/>
    </source>
</evidence>